<sequence length="145" mass="16583">MAYHWSGPHNKVLWGARKCRHPWTRPMVRSQVQTFCWTEPLVMQQLIQVPNIPTVVIHHTRDLPWVLILVVHGKFMPPAAMSESSARRADGSLKDASEIQWYNDAEDDTPMVPPPAPANNSTLNSFRRYARLWLLAVPQPNGQPQ</sequence>
<name>A0A9P6ZKJ1_9AGAM</name>
<evidence type="ECO:0000313" key="2">
    <source>
        <dbReference type="Proteomes" id="UP000714275"/>
    </source>
</evidence>
<gene>
    <name evidence="1" type="ORF">EV702DRAFT_1049574</name>
</gene>
<accession>A0A9P6ZKJ1</accession>
<organism evidence="1 2">
    <name type="scientific">Suillus placidus</name>
    <dbReference type="NCBI Taxonomy" id="48579"/>
    <lineage>
        <taxon>Eukaryota</taxon>
        <taxon>Fungi</taxon>
        <taxon>Dikarya</taxon>
        <taxon>Basidiomycota</taxon>
        <taxon>Agaricomycotina</taxon>
        <taxon>Agaricomycetes</taxon>
        <taxon>Agaricomycetidae</taxon>
        <taxon>Boletales</taxon>
        <taxon>Suillineae</taxon>
        <taxon>Suillaceae</taxon>
        <taxon>Suillus</taxon>
    </lineage>
</organism>
<protein>
    <submittedName>
        <fullName evidence="1">Uncharacterized protein</fullName>
    </submittedName>
</protein>
<reference evidence="1" key="1">
    <citation type="journal article" date="2020" name="New Phytol.">
        <title>Comparative genomics reveals dynamic genome evolution in host specialist ectomycorrhizal fungi.</title>
        <authorList>
            <person name="Lofgren L.A."/>
            <person name="Nguyen N.H."/>
            <person name="Vilgalys R."/>
            <person name="Ruytinx J."/>
            <person name="Liao H.L."/>
            <person name="Branco S."/>
            <person name="Kuo A."/>
            <person name="LaButti K."/>
            <person name="Lipzen A."/>
            <person name="Andreopoulos W."/>
            <person name="Pangilinan J."/>
            <person name="Riley R."/>
            <person name="Hundley H."/>
            <person name="Na H."/>
            <person name="Barry K."/>
            <person name="Grigoriev I.V."/>
            <person name="Stajich J.E."/>
            <person name="Kennedy P.G."/>
        </authorList>
    </citation>
    <scope>NUCLEOTIDE SEQUENCE</scope>
    <source>
        <strain evidence="1">DOB743</strain>
    </source>
</reference>
<dbReference type="OrthoDB" id="3058553at2759"/>
<keyword evidence="2" id="KW-1185">Reference proteome</keyword>
<dbReference type="Proteomes" id="UP000714275">
    <property type="component" value="Unassembled WGS sequence"/>
</dbReference>
<comment type="caution">
    <text evidence="1">The sequence shown here is derived from an EMBL/GenBank/DDBJ whole genome shotgun (WGS) entry which is preliminary data.</text>
</comment>
<dbReference type="EMBL" id="JABBWD010000070">
    <property type="protein sequence ID" value="KAG1769682.1"/>
    <property type="molecule type" value="Genomic_DNA"/>
</dbReference>
<proteinExistence type="predicted"/>
<dbReference type="AlphaFoldDB" id="A0A9P6ZKJ1"/>
<evidence type="ECO:0000313" key="1">
    <source>
        <dbReference type="EMBL" id="KAG1769682.1"/>
    </source>
</evidence>